<dbReference type="OrthoDB" id="5397406at2"/>
<dbReference type="InterPro" id="IPR032710">
    <property type="entry name" value="NTF2-like_dom_sf"/>
</dbReference>
<dbReference type="PROSITE" id="PS51257">
    <property type="entry name" value="PROKAR_LIPOPROTEIN"/>
    <property type="match status" value="1"/>
</dbReference>
<evidence type="ECO:0000259" key="1">
    <source>
        <dbReference type="Pfam" id="PF14534"/>
    </source>
</evidence>
<proteinExistence type="predicted"/>
<evidence type="ECO:0000313" key="2">
    <source>
        <dbReference type="EMBL" id="TWJ33009.1"/>
    </source>
</evidence>
<dbReference type="Pfam" id="PF14534">
    <property type="entry name" value="DUF4440"/>
    <property type="match status" value="1"/>
</dbReference>
<name>A0A562WRH1_9BACT</name>
<comment type="caution">
    <text evidence="2">The sequence shown here is derived from an EMBL/GenBank/DDBJ whole genome shotgun (WGS) entry which is preliminary data.</text>
</comment>
<sequence length="132" mass="14527">MHRLIAVALFILAACNDGSADRKAVSLVATGRYQALTTRNVGLYLTLISRTYHDKEKDYNGKARELADTLVNSDGFAYRGTIEEIDVTGDHAVVRGAYTMRVRIKGQTLALQGKETIRLQREAGGWRITGGL</sequence>
<dbReference type="Gene3D" id="3.10.450.50">
    <property type="match status" value="1"/>
</dbReference>
<dbReference type="EMBL" id="VLLN01000002">
    <property type="protein sequence ID" value="TWJ33009.1"/>
    <property type="molecule type" value="Genomic_DNA"/>
</dbReference>
<organism evidence="2 3">
    <name type="scientific">Geobacter argillaceus</name>
    <dbReference type="NCBI Taxonomy" id="345631"/>
    <lineage>
        <taxon>Bacteria</taxon>
        <taxon>Pseudomonadati</taxon>
        <taxon>Thermodesulfobacteriota</taxon>
        <taxon>Desulfuromonadia</taxon>
        <taxon>Geobacterales</taxon>
        <taxon>Geobacteraceae</taxon>
        <taxon>Geobacter</taxon>
    </lineage>
</organism>
<gene>
    <name evidence="2" type="ORF">JN12_00420</name>
</gene>
<dbReference type="Proteomes" id="UP000319449">
    <property type="component" value="Unassembled WGS sequence"/>
</dbReference>
<feature type="domain" description="DUF4440" evidence="1">
    <location>
        <begin position="53"/>
        <end position="128"/>
    </location>
</feature>
<reference evidence="2 3" key="1">
    <citation type="submission" date="2019-07" db="EMBL/GenBank/DDBJ databases">
        <title>Genomic Encyclopedia of Archaeal and Bacterial Type Strains, Phase II (KMG-II): from individual species to whole genera.</title>
        <authorList>
            <person name="Goeker M."/>
        </authorList>
    </citation>
    <scope>NUCLEOTIDE SEQUENCE [LARGE SCALE GENOMIC DNA]</scope>
    <source>
        <strain evidence="2 3">ATCC BAA-1139</strain>
    </source>
</reference>
<keyword evidence="3" id="KW-1185">Reference proteome</keyword>
<evidence type="ECO:0000313" key="3">
    <source>
        <dbReference type="Proteomes" id="UP000319449"/>
    </source>
</evidence>
<dbReference type="SUPFAM" id="SSF54427">
    <property type="entry name" value="NTF2-like"/>
    <property type="match status" value="1"/>
</dbReference>
<dbReference type="InterPro" id="IPR027843">
    <property type="entry name" value="DUF4440"/>
</dbReference>
<dbReference type="AlphaFoldDB" id="A0A562WRH1"/>
<dbReference type="RefSeq" id="WP_145017593.1">
    <property type="nucleotide sequence ID" value="NZ_VLLN01000002.1"/>
</dbReference>
<protein>
    <submittedName>
        <fullName evidence="2">Uncharacterized protein DUF4440</fullName>
    </submittedName>
</protein>
<accession>A0A562WRH1</accession>